<accession>A0A1I3RAJ1</accession>
<dbReference type="OrthoDB" id="9786134at2"/>
<reference evidence="2 3" key="1">
    <citation type="submission" date="2016-10" db="EMBL/GenBank/DDBJ databases">
        <authorList>
            <person name="de Groot N.N."/>
        </authorList>
    </citation>
    <scope>NUCLEOTIDE SEQUENCE [LARGE SCALE GENOMIC DNA]</scope>
    <source>
        <strain evidence="2 3">DSM 44778</strain>
    </source>
</reference>
<dbReference type="InterPro" id="IPR005302">
    <property type="entry name" value="MoCF_Sase_C"/>
</dbReference>
<gene>
    <name evidence="2" type="ORF">SAMN05421852_109106</name>
</gene>
<dbReference type="Pfam" id="PF03473">
    <property type="entry name" value="MOSC"/>
    <property type="match status" value="1"/>
</dbReference>
<dbReference type="Gene3D" id="2.40.33.20">
    <property type="entry name" value="PK beta-barrel domain-like"/>
    <property type="match status" value="1"/>
</dbReference>
<dbReference type="RefSeq" id="WP_093230220.1">
    <property type="nucleotide sequence ID" value="NZ_FORR01000009.1"/>
</dbReference>
<dbReference type="STRING" id="46223.SAMN05421852_109106"/>
<dbReference type="EMBL" id="FORR01000009">
    <property type="protein sequence ID" value="SFJ43338.1"/>
    <property type="molecule type" value="Genomic_DNA"/>
</dbReference>
<dbReference type="SUPFAM" id="SSF50800">
    <property type="entry name" value="PK beta-barrel domain-like"/>
    <property type="match status" value="1"/>
</dbReference>
<feature type="domain" description="MOSC" evidence="1">
    <location>
        <begin position="38"/>
        <end position="173"/>
    </location>
</feature>
<dbReference type="Proteomes" id="UP000199545">
    <property type="component" value="Unassembled WGS sequence"/>
</dbReference>
<keyword evidence="3" id="KW-1185">Reference proteome</keyword>
<dbReference type="AlphaFoldDB" id="A0A1I3RAJ1"/>
<dbReference type="PANTHER" id="PTHR30212:SF2">
    <property type="entry name" value="PROTEIN YIIM"/>
    <property type="match status" value="1"/>
</dbReference>
<evidence type="ECO:0000313" key="2">
    <source>
        <dbReference type="EMBL" id="SFJ43338.1"/>
    </source>
</evidence>
<dbReference type="PROSITE" id="PS51340">
    <property type="entry name" value="MOSC"/>
    <property type="match status" value="1"/>
</dbReference>
<evidence type="ECO:0000313" key="3">
    <source>
        <dbReference type="Proteomes" id="UP000199545"/>
    </source>
</evidence>
<dbReference type="PANTHER" id="PTHR30212">
    <property type="entry name" value="PROTEIN YIIM"/>
    <property type="match status" value="1"/>
</dbReference>
<sequence>MTSKAIVEMILVGRPQILGKKDAKDPMESQWESGIVKHPVEGKVWLGKTNLTGDGQADLKHHGGPDKAVLAYSSDHYPLWQNELDILDFRLGALGENFAIQGQTEETVCIGDIYQIGEAIVQVSQPRLPCWKPARLWKIKDLALQIQNKGRTGWYFRVLQEGYVEKGQSVVLLERSCPEWTIAVCNQIMHFRKDDREAAAKLAACELLANSWRETLRKRA</sequence>
<protein>
    <submittedName>
        <fullName evidence="2">MOSC domain-containing protein YiiM</fullName>
    </submittedName>
</protein>
<dbReference type="InterPro" id="IPR005163">
    <property type="entry name" value="Tri_helical_YiiM-like"/>
</dbReference>
<dbReference type="InterPro" id="IPR052353">
    <property type="entry name" value="Benzoxazolinone_Detox_Enz"/>
</dbReference>
<dbReference type="GO" id="GO:0030170">
    <property type="term" value="F:pyridoxal phosphate binding"/>
    <property type="evidence" value="ECO:0007669"/>
    <property type="project" value="InterPro"/>
</dbReference>
<name>A0A1I3RAJ1_9BACL</name>
<dbReference type="Pfam" id="PF03475">
    <property type="entry name" value="YiiM_3-alpha"/>
    <property type="match status" value="1"/>
</dbReference>
<evidence type="ECO:0000259" key="1">
    <source>
        <dbReference type="PROSITE" id="PS51340"/>
    </source>
</evidence>
<dbReference type="GO" id="GO:0003824">
    <property type="term" value="F:catalytic activity"/>
    <property type="evidence" value="ECO:0007669"/>
    <property type="project" value="InterPro"/>
</dbReference>
<proteinExistence type="predicted"/>
<dbReference type="InterPro" id="IPR011037">
    <property type="entry name" value="Pyrv_Knase-like_insert_dom_sf"/>
</dbReference>
<organism evidence="2 3">
    <name type="scientific">Thermoflavimicrobium dichotomicum</name>
    <dbReference type="NCBI Taxonomy" id="46223"/>
    <lineage>
        <taxon>Bacteria</taxon>
        <taxon>Bacillati</taxon>
        <taxon>Bacillota</taxon>
        <taxon>Bacilli</taxon>
        <taxon>Bacillales</taxon>
        <taxon>Thermoactinomycetaceae</taxon>
        <taxon>Thermoflavimicrobium</taxon>
    </lineage>
</organism>
<dbReference type="GO" id="GO:0030151">
    <property type="term" value="F:molybdenum ion binding"/>
    <property type="evidence" value="ECO:0007669"/>
    <property type="project" value="InterPro"/>
</dbReference>